<feature type="compositionally biased region" description="Polar residues" evidence="4">
    <location>
        <begin position="165"/>
        <end position="179"/>
    </location>
</feature>
<keyword evidence="1" id="KW-0436">Ligase</keyword>
<feature type="region of interest" description="Disordered" evidence="4">
    <location>
        <begin position="113"/>
        <end position="139"/>
    </location>
</feature>
<dbReference type="Proteomes" id="UP001174909">
    <property type="component" value="Unassembled WGS sequence"/>
</dbReference>
<dbReference type="SUPFAM" id="SSF56059">
    <property type="entry name" value="Glutathione synthetase ATP-binding domain-like"/>
    <property type="match status" value="1"/>
</dbReference>
<keyword evidence="3" id="KW-0067">ATP-binding</keyword>
<evidence type="ECO:0000256" key="4">
    <source>
        <dbReference type="SAM" id="MobiDB-lite"/>
    </source>
</evidence>
<dbReference type="GO" id="GO:0000226">
    <property type="term" value="P:microtubule cytoskeleton organization"/>
    <property type="evidence" value="ECO:0007669"/>
    <property type="project" value="TreeGrafter"/>
</dbReference>
<organism evidence="5 6">
    <name type="scientific">Geodia barretti</name>
    <name type="common">Barrett's horny sponge</name>
    <dbReference type="NCBI Taxonomy" id="519541"/>
    <lineage>
        <taxon>Eukaryota</taxon>
        <taxon>Metazoa</taxon>
        <taxon>Porifera</taxon>
        <taxon>Demospongiae</taxon>
        <taxon>Heteroscleromorpha</taxon>
        <taxon>Tetractinellida</taxon>
        <taxon>Astrophorina</taxon>
        <taxon>Geodiidae</taxon>
        <taxon>Geodia</taxon>
    </lineage>
</organism>
<dbReference type="GO" id="GO:0036064">
    <property type="term" value="C:ciliary basal body"/>
    <property type="evidence" value="ECO:0007669"/>
    <property type="project" value="TreeGrafter"/>
</dbReference>
<feature type="compositionally biased region" description="Low complexity" evidence="4">
    <location>
        <begin position="126"/>
        <end position="135"/>
    </location>
</feature>
<sequence length="933" mass="104277">MSGKRRPSFVDGYLVQRLREHSREEETYSHSQPASTLDGERYGSRHEGLWAKPGSIIPQSDLLLAPKSEGPTLHSLTAARKGGRISTQSNESTLLKKRYRYNVSVPVAAKITADTSAPTHKKKASHLPPSSPSASGRGYRKIRRGYSTMKNSPPFLNGLSCGSGKRSSSLGGVSRTTPVGVSRRNHDFPLPLVGQRSDELQRGKSHEQDYLKRPSHCNVSQLRIGEKGDVKLPPSRLKKSYSAGAGVGGASGWGCDGVRGWRSACEDTREDLVATLAEDSLSIEDATDESVAETEGEAVAGLGEEGVGFSVEDLTDLEEDGDTTTGTASPSAVDYLPPYPLPCDSDLATYSLIKKASQQLELLSIASDSGGSSSSDTSHSPDLPRSRRHRKTKRTSSGPNRTTPAQGLAKTDHTEQQKFDQRHNERPDLAGPSTITEIEAMALREKIAPPLPSPPLTPSLFPSLGPTIHFPMPNEPYTPLPPDLISQLKWKMSTITPNIIKNCIARVGFTPCTKDRGWLGYWGKHMRSGAFRAVQGHQKVNHFPGSFEIGRKDRLWRNLSRLQSRVGRKNLDFVPLTFVLPHDLRLLKREWETKESSSRQKWILKPPAAARGIGVRVIHRWSQIPKKRPVIVQKYLADPLLIGGNKIDLRVYVYVSSYDPLMIYVFPDGLTRFATCKYSSSTRSLSNRFIHLTNYSVNKKNSQFSQNSDETACQGHKWGLLALWKYVSCELGTDTNAVWRSIVELVIKTIICSEPHCSTLVKTYVQNSYSCHELFGFDVILDRKLKPWLVEVNISPSLHSNSKLDVNIKGQLVRDLLNIAGFKLPATAERTAQCGLTVEDKQKHSHFLQRNLPEHERRKILDRLTPGDIAVIMKAEDEFARRGMFERVYPTHESGKYRKYFESEKYNNILLEQWVMKYQHSRDRGIELLRKLS</sequence>
<comment type="caution">
    <text evidence="5">The sequence shown here is derived from an EMBL/GenBank/DDBJ whole genome shotgun (WGS) entry which is preliminary data.</text>
</comment>
<protein>
    <submittedName>
        <fullName evidence="5">Tubulin polyglutamylase TTLL4</fullName>
    </submittedName>
</protein>
<dbReference type="GO" id="GO:0015631">
    <property type="term" value="F:tubulin binding"/>
    <property type="evidence" value="ECO:0007669"/>
    <property type="project" value="TreeGrafter"/>
</dbReference>
<dbReference type="InterPro" id="IPR004344">
    <property type="entry name" value="TTL/TTLL_fam"/>
</dbReference>
<keyword evidence="2" id="KW-0547">Nucleotide-binding</keyword>
<dbReference type="PANTHER" id="PTHR12241">
    <property type="entry name" value="TUBULIN POLYGLUTAMYLASE"/>
    <property type="match status" value="1"/>
</dbReference>
<dbReference type="PROSITE" id="PS51221">
    <property type="entry name" value="TTL"/>
    <property type="match status" value="1"/>
</dbReference>
<dbReference type="EMBL" id="CASHTH010002642">
    <property type="protein sequence ID" value="CAI8033078.1"/>
    <property type="molecule type" value="Genomic_DNA"/>
</dbReference>
<evidence type="ECO:0000313" key="6">
    <source>
        <dbReference type="Proteomes" id="UP001174909"/>
    </source>
</evidence>
<feature type="compositionally biased region" description="Basic and acidic residues" evidence="4">
    <location>
        <begin position="410"/>
        <end position="428"/>
    </location>
</feature>
<evidence type="ECO:0000256" key="1">
    <source>
        <dbReference type="ARBA" id="ARBA00022598"/>
    </source>
</evidence>
<feature type="compositionally biased region" description="Low complexity" evidence="4">
    <location>
        <begin position="366"/>
        <end position="380"/>
    </location>
</feature>
<feature type="region of interest" description="Disordered" evidence="4">
    <location>
        <begin position="317"/>
        <end position="337"/>
    </location>
</feature>
<gene>
    <name evidence="5" type="ORF">GBAR_LOCUS18661</name>
</gene>
<dbReference type="Pfam" id="PF03133">
    <property type="entry name" value="TTL"/>
    <property type="match status" value="1"/>
</dbReference>
<dbReference type="PANTHER" id="PTHR12241:SF162">
    <property type="entry name" value="TUBULIN MONOGLUTAMYLASE TTLL4"/>
    <property type="match status" value="1"/>
</dbReference>
<dbReference type="GO" id="GO:0070740">
    <property type="term" value="F:tubulin-glutamic acid ligase activity"/>
    <property type="evidence" value="ECO:0007669"/>
    <property type="project" value="TreeGrafter"/>
</dbReference>
<feature type="region of interest" description="Disordered" evidence="4">
    <location>
        <begin position="366"/>
        <end position="432"/>
    </location>
</feature>
<evidence type="ECO:0000256" key="3">
    <source>
        <dbReference type="ARBA" id="ARBA00022840"/>
    </source>
</evidence>
<dbReference type="AlphaFoldDB" id="A0AA35SPU0"/>
<feature type="region of interest" description="Disordered" evidence="4">
    <location>
        <begin position="162"/>
        <end position="191"/>
    </location>
</feature>
<proteinExistence type="predicted"/>
<keyword evidence="6" id="KW-1185">Reference proteome</keyword>
<dbReference type="GO" id="GO:0005524">
    <property type="term" value="F:ATP binding"/>
    <property type="evidence" value="ECO:0007669"/>
    <property type="project" value="UniProtKB-KW"/>
</dbReference>
<dbReference type="Gene3D" id="3.30.470.20">
    <property type="entry name" value="ATP-grasp fold, B domain"/>
    <property type="match status" value="1"/>
</dbReference>
<accession>A0AA35SPU0</accession>
<feature type="region of interest" description="Disordered" evidence="4">
    <location>
        <begin position="20"/>
        <end position="41"/>
    </location>
</feature>
<evidence type="ECO:0000256" key="2">
    <source>
        <dbReference type="ARBA" id="ARBA00022741"/>
    </source>
</evidence>
<name>A0AA35SPU0_GEOBA</name>
<reference evidence="5" key="1">
    <citation type="submission" date="2023-03" db="EMBL/GenBank/DDBJ databases">
        <authorList>
            <person name="Steffen K."/>
            <person name="Cardenas P."/>
        </authorList>
    </citation>
    <scope>NUCLEOTIDE SEQUENCE</scope>
</reference>
<evidence type="ECO:0000313" key="5">
    <source>
        <dbReference type="EMBL" id="CAI8033078.1"/>
    </source>
</evidence>